<protein>
    <submittedName>
        <fullName evidence="2">Acetyltransferase (GNAT) family protein</fullName>
    </submittedName>
</protein>
<accession>A0A0W0YAY7</accession>
<dbReference type="Pfam" id="PF00583">
    <property type="entry name" value="Acetyltransf_1"/>
    <property type="match status" value="1"/>
</dbReference>
<keyword evidence="3" id="KW-1185">Reference proteome</keyword>
<evidence type="ECO:0000313" key="2">
    <source>
        <dbReference type="EMBL" id="KTD53812.1"/>
    </source>
</evidence>
<dbReference type="SUPFAM" id="SSF55729">
    <property type="entry name" value="Acyl-CoA N-acyltransferases (Nat)"/>
    <property type="match status" value="1"/>
</dbReference>
<dbReference type="PATRIC" id="fig|45074.5.peg.3739"/>
<organism evidence="2 3">
    <name type="scientific">Legionella santicrucis</name>
    <dbReference type="NCBI Taxonomy" id="45074"/>
    <lineage>
        <taxon>Bacteria</taxon>
        <taxon>Pseudomonadati</taxon>
        <taxon>Pseudomonadota</taxon>
        <taxon>Gammaproteobacteria</taxon>
        <taxon>Legionellales</taxon>
        <taxon>Legionellaceae</taxon>
        <taxon>Legionella</taxon>
    </lineage>
</organism>
<dbReference type="EMBL" id="LNYU01000090">
    <property type="protein sequence ID" value="KTD53812.1"/>
    <property type="molecule type" value="Genomic_DNA"/>
</dbReference>
<sequence length="144" mass="16922">MHELKFSYELSISTDEESEYISDEIMSFNAHKVPFTQKETPIFKKYVIKNNNIIIAGINAVMYHWGILFIDELFVSESNRQKQFGSYLLKKVEEEAKELGATLSHTDTFDFQAKDFYLKQGYEVFGILENCPPEHCRFYLKKIL</sequence>
<dbReference type="InterPro" id="IPR016181">
    <property type="entry name" value="Acyl_CoA_acyltransferase"/>
</dbReference>
<dbReference type="GO" id="GO:0016747">
    <property type="term" value="F:acyltransferase activity, transferring groups other than amino-acyl groups"/>
    <property type="evidence" value="ECO:0007669"/>
    <property type="project" value="InterPro"/>
</dbReference>
<keyword evidence="2" id="KW-0808">Transferase</keyword>
<dbReference type="OrthoDB" id="9787920at2"/>
<proteinExistence type="predicted"/>
<dbReference type="PROSITE" id="PS51186">
    <property type="entry name" value="GNAT"/>
    <property type="match status" value="1"/>
</dbReference>
<comment type="caution">
    <text evidence="2">The sequence shown here is derived from an EMBL/GenBank/DDBJ whole genome shotgun (WGS) entry which is preliminary data.</text>
</comment>
<dbReference type="InterPro" id="IPR000182">
    <property type="entry name" value="GNAT_dom"/>
</dbReference>
<gene>
    <name evidence="2" type="ORF">Lsan_3476</name>
</gene>
<dbReference type="RefSeq" id="WP_058515404.1">
    <property type="nucleotide sequence ID" value="NZ_CAAAIH010000049.1"/>
</dbReference>
<dbReference type="Gene3D" id="3.40.630.30">
    <property type="match status" value="1"/>
</dbReference>
<dbReference type="AlphaFoldDB" id="A0A0W0YAY7"/>
<name>A0A0W0YAY7_9GAMM</name>
<dbReference type="STRING" id="45074.Lsan_3476"/>
<evidence type="ECO:0000313" key="3">
    <source>
        <dbReference type="Proteomes" id="UP000054703"/>
    </source>
</evidence>
<dbReference type="Proteomes" id="UP000054703">
    <property type="component" value="Unassembled WGS sequence"/>
</dbReference>
<feature type="domain" description="N-acetyltransferase" evidence="1">
    <location>
        <begin position="1"/>
        <end position="144"/>
    </location>
</feature>
<dbReference type="CDD" id="cd04301">
    <property type="entry name" value="NAT_SF"/>
    <property type="match status" value="1"/>
</dbReference>
<reference evidence="2 3" key="1">
    <citation type="submission" date="2015-11" db="EMBL/GenBank/DDBJ databases">
        <title>Genomic analysis of 38 Legionella species identifies large and diverse effector repertoires.</title>
        <authorList>
            <person name="Burstein D."/>
            <person name="Amaro F."/>
            <person name="Zusman T."/>
            <person name="Lifshitz Z."/>
            <person name="Cohen O."/>
            <person name="Gilbert J.A."/>
            <person name="Pupko T."/>
            <person name="Shuman H.A."/>
            <person name="Segal G."/>
        </authorList>
    </citation>
    <scope>NUCLEOTIDE SEQUENCE [LARGE SCALE GENOMIC DNA]</scope>
    <source>
        <strain evidence="2 3">SC-63-C7</strain>
    </source>
</reference>
<evidence type="ECO:0000259" key="1">
    <source>
        <dbReference type="PROSITE" id="PS51186"/>
    </source>
</evidence>